<proteinExistence type="predicted"/>
<sequence length="1293" mass="128395">MLQRLVGSSLALVIGSSTLGCGSDSPAIETDAGPTGATGSDTTTGEPSATTTGEPPTTGGPTVPTSGGEDTDGPAVCGDGVVGGGEACDDGNDTPDDACTNDCMLPACGDGLIQAGEECDAGAQNGANAACLDDCSVNVCGDGFVGPGEGCDDGNQVDADACGNDCAPASCGDGVVDADLGEQCDDGDDDDADACLHTCVAASCGDGAVQTKDDEGQPLPPGTAEECDDGPMNSDSAACLGSCRLAICGDGLVHLGVEACDNGGDNGPQGACLADCQDNVCGDGHQGPVEACDDGNASDDDGCSAACELEACGDGVVQAGEACDDGKNGDDDDGCTDLCKLEACGDGILQSGEACDDGNLNTNSGACTLACTAATCGDGWVWVNHEACDDGPANADDAACTASCEVASCGDGLLGPGEGCDDGNNAPADGCGATCISEECGNAIVDPGEACDDGNDVDDDACTNACTIPLPCDGPHVSKDTCVPAKQCGTISRPWCSIGAALAASATSPIKVAAAGTAYFERVTMKDGYDVLGGYEPTFAGPRDANPATNGTVIRYTDRVVEWLPDRTATLDGFTVQSEPINPSPNTFAVVSIAGSAAATLNGVRVEPTAPMTSYGTNAYGILVSSGSGGVTTLGPTSSVAGPRGSKSVGLGVVMGAELAGLTVAGTIQGGTGGTSLGIEHLGLGDLTITGGTVAGNTATSTATGVLVGRAGYGMTTLTGANVHSGDAPTAIALDHRAAEKLVIEGGTITGGGYAQAQSVAIGLLTDGVGQTVIDGLYALGSDLGGNTRMKSAAAIELRNTAVAPISASITGVTVDGGGPATDVAGIRTVGVPLHVTGSTITGTTSSNSSIARGIHVTGAFPPGSAVSIDNNPDIAGGVLTGDVGTFTHAVAVATAQPVAVTNNTRVIGAPSPHAFGAVGVNLQNAGPGHVIAGNELVAGGSALQTFTSSNIGVSILKSAALVEHNQLVAGNIDVAKRANDAYGISVREGDLTARHNGRIMGGHAYTMNSFAYAAGVYVRGSLDHTCQLVLEDNEIVGGATNTASVYGILIVRFTRAIVQRNAVFVCPFAGDDPLCASGDSNALKTVGNYDSLYANNWFFGGYKGNNLEACYIGCSGGLEETCYKSDAAHLRFDSNLCWIEKGAAMHLEDYQDVNAPPPLLVNNIFHVASAAGTAVVHKNTFNGGVVLRNNDLVSGGQCLLAQINTNTCAKTAAEVDAVDGVQFVQASGNVSIEPSYVNPVVNQPTVAGFHLDASCALEDLALVSPVVTSDYDGDPRGDGVSSSPEIGPDECL</sequence>
<dbReference type="PROSITE" id="PS51257">
    <property type="entry name" value="PROKAR_LIPOPROTEIN"/>
    <property type="match status" value="1"/>
</dbReference>
<feature type="region of interest" description="Disordered" evidence="4">
    <location>
        <begin position="1272"/>
        <end position="1293"/>
    </location>
</feature>
<feature type="region of interest" description="Disordered" evidence="4">
    <location>
        <begin position="210"/>
        <end position="229"/>
    </location>
</feature>
<dbReference type="STRING" id="54.SAMN02745121_02024"/>
<feature type="compositionally biased region" description="Low complexity" evidence="4">
    <location>
        <begin position="42"/>
        <end position="68"/>
    </location>
</feature>
<keyword evidence="6" id="KW-1185">Reference proteome</keyword>
<keyword evidence="3" id="KW-1015">Disulfide bond</keyword>
<gene>
    <name evidence="5" type="ORF">SAMN02745121_02024</name>
</gene>
<evidence type="ECO:0000313" key="6">
    <source>
        <dbReference type="Proteomes" id="UP000199400"/>
    </source>
</evidence>
<organism evidence="5 6">
    <name type="scientific">Nannocystis exedens</name>
    <dbReference type="NCBI Taxonomy" id="54"/>
    <lineage>
        <taxon>Bacteria</taxon>
        <taxon>Pseudomonadati</taxon>
        <taxon>Myxococcota</taxon>
        <taxon>Polyangia</taxon>
        <taxon>Nannocystales</taxon>
        <taxon>Nannocystaceae</taxon>
        <taxon>Nannocystis</taxon>
    </lineage>
</organism>
<accession>A0A1I1VWI3</accession>
<reference evidence="6" key="1">
    <citation type="submission" date="2016-10" db="EMBL/GenBank/DDBJ databases">
        <authorList>
            <person name="Varghese N."/>
            <person name="Submissions S."/>
        </authorList>
    </citation>
    <scope>NUCLEOTIDE SEQUENCE [LARGE SCALE GENOMIC DNA]</scope>
    <source>
        <strain evidence="6">ATCC 25963</strain>
    </source>
</reference>
<keyword evidence="2" id="KW-0677">Repeat</keyword>
<dbReference type="InterPro" id="IPR011936">
    <property type="entry name" value="Myxo_disulph_rpt"/>
</dbReference>
<evidence type="ECO:0000256" key="4">
    <source>
        <dbReference type="SAM" id="MobiDB-lite"/>
    </source>
</evidence>
<name>A0A1I1VWI3_9BACT</name>
<evidence type="ECO:0000313" key="5">
    <source>
        <dbReference type="EMBL" id="SFD87251.1"/>
    </source>
</evidence>
<feature type="region of interest" description="Disordered" evidence="4">
    <location>
        <begin position="20"/>
        <end position="76"/>
    </location>
</feature>
<dbReference type="OrthoDB" id="5502550at2"/>
<dbReference type="EMBL" id="FOMX01000005">
    <property type="protein sequence ID" value="SFD87251.1"/>
    <property type="molecule type" value="Genomic_DNA"/>
</dbReference>
<dbReference type="NCBIfam" id="TIGR02232">
    <property type="entry name" value="myxo_disulf_rpt"/>
    <property type="match status" value="5"/>
</dbReference>
<dbReference type="RefSeq" id="WP_096330809.1">
    <property type="nucleotide sequence ID" value="NZ_FOMX01000005.1"/>
</dbReference>
<keyword evidence="1" id="KW-0732">Signal</keyword>
<evidence type="ECO:0000256" key="2">
    <source>
        <dbReference type="ARBA" id="ARBA00022737"/>
    </source>
</evidence>
<evidence type="ECO:0000256" key="3">
    <source>
        <dbReference type="ARBA" id="ARBA00023157"/>
    </source>
</evidence>
<protein>
    <submittedName>
        <fullName evidence="5">Myxococcus cysteine-rich repeat-containing protein</fullName>
    </submittedName>
</protein>
<dbReference type="Proteomes" id="UP000199400">
    <property type="component" value="Unassembled WGS sequence"/>
</dbReference>
<evidence type="ECO:0000256" key="1">
    <source>
        <dbReference type="ARBA" id="ARBA00022729"/>
    </source>
</evidence>